<protein>
    <submittedName>
        <fullName evidence="2">Uncharacterized protein</fullName>
    </submittedName>
</protein>
<keyword evidence="1" id="KW-0472">Membrane</keyword>
<feature type="transmembrane region" description="Helical" evidence="1">
    <location>
        <begin position="7"/>
        <end position="27"/>
    </location>
</feature>
<dbReference type="RefSeq" id="WP_145363768.1">
    <property type="nucleotide sequence ID" value="NZ_CP036268.1"/>
</dbReference>
<evidence type="ECO:0000313" key="2">
    <source>
        <dbReference type="EMBL" id="QDT37674.1"/>
    </source>
</evidence>
<evidence type="ECO:0000256" key="1">
    <source>
        <dbReference type="SAM" id="Phobius"/>
    </source>
</evidence>
<keyword evidence="3" id="KW-1185">Reference proteome</keyword>
<reference evidence="2 3" key="1">
    <citation type="submission" date="2019-02" db="EMBL/GenBank/DDBJ databases">
        <title>Deep-cultivation of Planctomycetes and their phenomic and genomic characterization uncovers novel biology.</title>
        <authorList>
            <person name="Wiegand S."/>
            <person name="Jogler M."/>
            <person name="Boedeker C."/>
            <person name="Pinto D."/>
            <person name="Vollmers J."/>
            <person name="Rivas-Marin E."/>
            <person name="Kohn T."/>
            <person name="Peeters S.H."/>
            <person name="Heuer A."/>
            <person name="Rast P."/>
            <person name="Oberbeckmann S."/>
            <person name="Bunk B."/>
            <person name="Jeske O."/>
            <person name="Meyerdierks A."/>
            <person name="Storesund J.E."/>
            <person name="Kallscheuer N."/>
            <person name="Luecker S."/>
            <person name="Lage O.M."/>
            <person name="Pohl T."/>
            <person name="Merkel B.J."/>
            <person name="Hornburger P."/>
            <person name="Mueller R.-W."/>
            <person name="Bruemmer F."/>
            <person name="Labrenz M."/>
            <person name="Spormann A.M."/>
            <person name="Op den Camp H."/>
            <person name="Overmann J."/>
            <person name="Amann R."/>
            <person name="Jetten M.S.M."/>
            <person name="Mascher T."/>
            <person name="Medema M.H."/>
            <person name="Devos D.P."/>
            <person name="Kaster A.-K."/>
            <person name="Ovreas L."/>
            <person name="Rohde M."/>
            <person name="Galperin M.Y."/>
            <person name="Jogler C."/>
        </authorList>
    </citation>
    <scope>NUCLEOTIDE SEQUENCE [LARGE SCALE GENOMIC DNA]</scope>
    <source>
        <strain evidence="2 3">Pan189</strain>
    </source>
</reference>
<dbReference type="AlphaFoldDB" id="A0A517R1F1"/>
<sequence length="169" mass="18985">MSTQNFGYLIAYLLPGFIVLWAVQPLSDVVRAWVAGTGQEVLSFGGFMYGTIASVGLGMLVSTVRWMLVDSIHHATGVRRPNWDFSKLQSQIAAFERIVEDQYRYYQFYANSLVAVIAAYLIRRLEDIESEFEVSIVDGLALGLALILFLGSRDTLKKYYARVDGLLKT</sequence>
<accession>A0A517R1F1</accession>
<name>A0A517R1F1_9PLAN</name>
<keyword evidence="1" id="KW-0812">Transmembrane</keyword>
<feature type="transmembrane region" description="Helical" evidence="1">
    <location>
        <begin position="105"/>
        <end position="122"/>
    </location>
</feature>
<organism evidence="2 3">
    <name type="scientific">Stratiformator vulcanicus</name>
    <dbReference type="NCBI Taxonomy" id="2527980"/>
    <lineage>
        <taxon>Bacteria</taxon>
        <taxon>Pseudomonadati</taxon>
        <taxon>Planctomycetota</taxon>
        <taxon>Planctomycetia</taxon>
        <taxon>Planctomycetales</taxon>
        <taxon>Planctomycetaceae</taxon>
        <taxon>Stratiformator</taxon>
    </lineage>
</organism>
<evidence type="ECO:0000313" key="3">
    <source>
        <dbReference type="Proteomes" id="UP000317318"/>
    </source>
</evidence>
<proteinExistence type="predicted"/>
<dbReference type="EMBL" id="CP036268">
    <property type="protein sequence ID" value="QDT37674.1"/>
    <property type="molecule type" value="Genomic_DNA"/>
</dbReference>
<gene>
    <name evidence="2" type="ORF">Pan189_20560</name>
</gene>
<dbReference type="OrthoDB" id="282527at2"/>
<dbReference type="KEGG" id="svp:Pan189_20560"/>
<feature type="transmembrane region" description="Helical" evidence="1">
    <location>
        <begin position="47"/>
        <end position="68"/>
    </location>
</feature>
<feature type="transmembrane region" description="Helical" evidence="1">
    <location>
        <begin position="134"/>
        <end position="152"/>
    </location>
</feature>
<dbReference type="Proteomes" id="UP000317318">
    <property type="component" value="Chromosome"/>
</dbReference>
<keyword evidence="1" id="KW-1133">Transmembrane helix</keyword>